<dbReference type="RefSeq" id="WP_090878867.1">
    <property type="nucleotide sequence ID" value="NZ_FMXQ01000008.1"/>
</dbReference>
<sequence length="290" mass="32425">MESEPRIRCRAITEDDLDGVIALLMRGFPMRDRAYWARGLGRQSERIVPEGVLRYGCMLDRGGEAVGVLLVLSGSVEIDGRTETRCNLSSWYVEPAFRSFAPMLVSVALKNKNVTFMNVTPAKHTWPVVEAQGFAPFCHGQFTAFPFLNRSRGAVRVSRVDAGQTPTQSLASPERDLLRAHAGYGCISLVCSTPDGDVPFIFRPFKRWKDRLPCMRLIYCRDIADFVRFAGPLGRHLLMHGSPWVIVDSDGPIDGLVGFYQTESGRKYFRGPNKPRLGDLAYTEFALFGP</sequence>
<keyword evidence="2" id="KW-1185">Reference proteome</keyword>
<proteinExistence type="predicted"/>
<dbReference type="EMBL" id="FMXQ01000008">
    <property type="protein sequence ID" value="SDB49006.1"/>
    <property type="molecule type" value="Genomic_DNA"/>
</dbReference>
<reference evidence="1 2" key="1">
    <citation type="submission" date="2016-10" db="EMBL/GenBank/DDBJ databases">
        <authorList>
            <person name="de Groot N.N."/>
        </authorList>
    </citation>
    <scope>NUCLEOTIDE SEQUENCE [LARGE SCALE GENOMIC DNA]</scope>
    <source>
        <strain evidence="1 2">ATCC 35022</strain>
    </source>
</reference>
<evidence type="ECO:0000313" key="2">
    <source>
        <dbReference type="Proteomes" id="UP000199071"/>
    </source>
</evidence>
<dbReference type="InterPro" id="IPR016181">
    <property type="entry name" value="Acyl_CoA_acyltransferase"/>
</dbReference>
<evidence type="ECO:0000313" key="1">
    <source>
        <dbReference type="EMBL" id="SDB49006.1"/>
    </source>
</evidence>
<dbReference type="Gene3D" id="3.40.630.30">
    <property type="match status" value="1"/>
</dbReference>
<dbReference type="Proteomes" id="UP000199071">
    <property type="component" value="Unassembled WGS sequence"/>
</dbReference>
<organism evidence="1 2">
    <name type="scientific">Bauldia litoralis</name>
    <dbReference type="NCBI Taxonomy" id="665467"/>
    <lineage>
        <taxon>Bacteria</taxon>
        <taxon>Pseudomonadati</taxon>
        <taxon>Pseudomonadota</taxon>
        <taxon>Alphaproteobacteria</taxon>
        <taxon>Hyphomicrobiales</taxon>
        <taxon>Kaistiaceae</taxon>
        <taxon>Bauldia</taxon>
    </lineage>
</organism>
<protein>
    <submittedName>
        <fullName evidence="1">Uncharacterized protein</fullName>
    </submittedName>
</protein>
<dbReference type="STRING" id="665467.SAMN02982931_03822"/>
<gene>
    <name evidence="1" type="ORF">SAMN02982931_03822</name>
</gene>
<dbReference type="AlphaFoldDB" id="A0A1G6DV41"/>
<name>A0A1G6DV41_9HYPH</name>
<dbReference type="SUPFAM" id="SSF55729">
    <property type="entry name" value="Acyl-CoA N-acyltransferases (Nat)"/>
    <property type="match status" value="1"/>
</dbReference>
<dbReference type="OrthoDB" id="8209564at2"/>
<accession>A0A1G6DV41</accession>